<dbReference type="EMBL" id="JAULSU010000001">
    <property type="protein sequence ID" value="KAK0634225.1"/>
    <property type="molecule type" value="Genomic_DNA"/>
</dbReference>
<feature type="domain" description="FAD-binding PCMH-type" evidence="4">
    <location>
        <begin position="128"/>
        <end position="309"/>
    </location>
</feature>
<dbReference type="InterPro" id="IPR016169">
    <property type="entry name" value="FAD-bd_PCMH_sub2"/>
</dbReference>
<evidence type="ECO:0000256" key="3">
    <source>
        <dbReference type="SAM" id="SignalP"/>
    </source>
</evidence>
<comment type="caution">
    <text evidence="5">The sequence shown here is derived from an EMBL/GenBank/DDBJ whole genome shotgun (WGS) entry which is preliminary data.</text>
</comment>
<dbReference type="InterPro" id="IPR016166">
    <property type="entry name" value="FAD-bd_PCMH"/>
</dbReference>
<feature type="chain" id="PRO_5041206013" description="FAD-binding PCMH-type domain-containing protein" evidence="3">
    <location>
        <begin position="20"/>
        <end position="604"/>
    </location>
</feature>
<evidence type="ECO:0000256" key="1">
    <source>
        <dbReference type="ARBA" id="ARBA00005466"/>
    </source>
</evidence>
<dbReference type="SUPFAM" id="SSF56176">
    <property type="entry name" value="FAD-binding/transporter-associated domain-like"/>
    <property type="match status" value="1"/>
</dbReference>
<dbReference type="InterPro" id="IPR036318">
    <property type="entry name" value="FAD-bd_PCMH-like_sf"/>
</dbReference>
<keyword evidence="3" id="KW-0732">Signal</keyword>
<evidence type="ECO:0000313" key="5">
    <source>
        <dbReference type="EMBL" id="KAK0634225.1"/>
    </source>
</evidence>
<dbReference type="GO" id="GO:0071949">
    <property type="term" value="F:FAD binding"/>
    <property type="evidence" value="ECO:0007669"/>
    <property type="project" value="InterPro"/>
</dbReference>
<reference evidence="5" key="1">
    <citation type="submission" date="2023-06" db="EMBL/GenBank/DDBJ databases">
        <title>Genome-scale phylogeny and comparative genomics of the fungal order Sordariales.</title>
        <authorList>
            <consortium name="Lawrence Berkeley National Laboratory"/>
            <person name="Hensen N."/>
            <person name="Bonometti L."/>
            <person name="Westerberg I."/>
            <person name="Brannstrom I.O."/>
            <person name="Guillou S."/>
            <person name="Cros-Aarteil S."/>
            <person name="Calhoun S."/>
            <person name="Haridas S."/>
            <person name="Kuo A."/>
            <person name="Mondo S."/>
            <person name="Pangilinan J."/>
            <person name="Riley R."/>
            <person name="Labutti K."/>
            <person name="Andreopoulos B."/>
            <person name="Lipzen A."/>
            <person name="Chen C."/>
            <person name="Yanf M."/>
            <person name="Daum C."/>
            <person name="Ng V."/>
            <person name="Clum A."/>
            <person name="Steindorff A."/>
            <person name="Ohm R."/>
            <person name="Martin F."/>
            <person name="Silar P."/>
            <person name="Natvig D."/>
            <person name="Lalanne C."/>
            <person name="Gautier V."/>
            <person name="Ament-Velasquez S.L."/>
            <person name="Kruys A."/>
            <person name="Hutchinson M.I."/>
            <person name="Powell A.J."/>
            <person name="Barry K."/>
            <person name="Miller A.N."/>
            <person name="Grigoriev I.V."/>
            <person name="Debuchy R."/>
            <person name="Gladieux P."/>
            <person name="Thoren M.H."/>
            <person name="Johannesson H."/>
        </authorList>
    </citation>
    <scope>NUCLEOTIDE SEQUENCE</scope>
    <source>
        <strain evidence="5">CBS 606.72</strain>
    </source>
</reference>
<dbReference type="PROSITE" id="PS51387">
    <property type="entry name" value="FAD_PCMH"/>
    <property type="match status" value="1"/>
</dbReference>
<dbReference type="PANTHER" id="PTHR13878">
    <property type="entry name" value="GULONOLACTONE OXIDASE"/>
    <property type="match status" value="1"/>
</dbReference>
<protein>
    <recommendedName>
        <fullName evidence="4">FAD-binding PCMH-type domain-containing protein</fullName>
    </recommendedName>
</protein>
<dbReference type="InterPro" id="IPR012951">
    <property type="entry name" value="BBE"/>
</dbReference>
<dbReference type="InterPro" id="IPR006094">
    <property type="entry name" value="Oxid_FAD_bind_N"/>
</dbReference>
<dbReference type="GO" id="GO:0016491">
    <property type="term" value="F:oxidoreductase activity"/>
    <property type="evidence" value="ECO:0007669"/>
    <property type="project" value="UniProtKB-KW"/>
</dbReference>
<proteinExistence type="inferred from homology"/>
<evidence type="ECO:0000259" key="4">
    <source>
        <dbReference type="PROSITE" id="PS51387"/>
    </source>
</evidence>
<organism evidence="5 6">
    <name type="scientific">Immersiella caudata</name>
    <dbReference type="NCBI Taxonomy" id="314043"/>
    <lineage>
        <taxon>Eukaryota</taxon>
        <taxon>Fungi</taxon>
        <taxon>Dikarya</taxon>
        <taxon>Ascomycota</taxon>
        <taxon>Pezizomycotina</taxon>
        <taxon>Sordariomycetes</taxon>
        <taxon>Sordariomycetidae</taxon>
        <taxon>Sordariales</taxon>
        <taxon>Lasiosphaeriaceae</taxon>
        <taxon>Immersiella</taxon>
    </lineage>
</organism>
<sequence length="604" mass="64398">MQLPILLCASLAACGLAVGFNDVDKFRGREAPRAPRACKTFPGDLNWPSGSDWSRLNSSVAGALLRPLPPAAVCYLNSPAFDPARCSFLLQNAGRTTFYLDDPITVLTQWPQGNTCLAVRNSTGNCTQGGFPSYVVNATSVKQVEAAVKFARQNKIRLIIKNTGHDFVGRNTGAGALSIWTHYLKEFEFLPSYKQPGGGYRGSAARVGAGLQVYEAFAHAAKHNVTLPAASCLTVGSYGGWITGGGHSPLSSKFGLGVDQVLSLQVVTADGRSMTADPVTNPDLFFALRGGGGSTYGVITSAIVKAHPQINLTIAAFTFTVGASATQPGPDPTITNLTAFWAGFDAVFRFGVPTVDAGGYLWTNGIRLSNTSYTMQVRVQMPGLTPAETITFIQPLITSLNSLGIPLSNITPTTQIYSLQTGAIGGALGNGRFASRIFPRRAYTDPTLFAAAMTAARATVEDGYVFHGLNMAPTLRVAGFPAPAGVNPVWRDSVMHADVFDSTNMAGISDDAFRAAKRRLERHMDALRKATPGGGAYFNEADVQEPEWQDAFFGSNYGKLVSIKKKWDPEAVFWAPTTPGSEAWSVEGVDAEGIQTQNGRLCRV</sequence>
<feature type="signal peptide" evidence="3">
    <location>
        <begin position="1"/>
        <end position="19"/>
    </location>
</feature>
<dbReference type="Gene3D" id="3.30.465.10">
    <property type="match status" value="2"/>
</dbReference>
<dbReference type="InterPro" id="IPR050432">
    <property type="entry name" value="FAD-linked_Oxidoreductases_BP"/>
</dbReference>
<gene>
    <name evidence="5" type="ORF">B0T14DRAFT_542935</name>
</gene>
<dbReference type="AlphaFoldDB" id="A0AA39XIE8"/>
<dbReference type="Pfam" id="PF08031">
    <property type="entry name" value="BBE"/>
    <property type="match status" value="1"/>
</dbReference>
<name>A0AA39XIE8_9PEZI</name>
<keyword evidence="2" id="KW-0560">Oxidoreductase</keyword>
<evidence type="ECO:0000256" key="2">
    <source>
        <dbReference type="ARBA" id="ARBA00023002"/>
    </source>
</evidence>
<dbReference type="Pfam" id="PF01565">
    <property type="entry name" value="FAD_binding_4"/>
    <property type="match status" value="1"/>
</dbReference>
<comment type="similarity">
    <text evidence="1">Belongs to the oxygen-dependent FAD-linked oxidoreductase family.</text>
</comment>
<evidence type="ECO:0000313" key="6">
    <source>
        <dbReference type="Proteomes" id="UP001175000"/>
    </source>
</evidence>
<dbReference type="Proteomes" id="UP001175000">
    <property type="component" value="Unassembled WGS sequence"/>
</dbReference>
<accession>A0AA39XIE8</accession>
<keyword evidence="6" id="KW-1185">Reference proteome</keyword>
<dbReference type="PANTHER" id="PTHR13878:SF91">
    <property type="entry name" value="FAD BINDING DOMAIN PROTEIN (AFU_ORTHOLOGUE AFUA_6G12070)-RELATED"/>
    <property type="match status" value="1"/>
</dbReference>